<comment type="catalytic activity">
    <reaction evidence="15">
        <text>1,2-di-(9Z-octadecenoyl)-sn-glycero-3-phospho-(1'-sn-glycerol-3'-phosphate) + H2O = 1,2-di-(9Z-octadecenoyl)-sn-glycero-3-phospho-(1'-sn-glycerol) + phosphate</text>
        <dbReference type="Rhea" id="RHEA:42304"/>
        <dbReference type="ChEBI" id="CHEBI:15377"/>
        <dbReference type="ChEBI" id="CHEBI:43474"/>
        <dbReference type="ChEBI" id="CHEBI:75163"/>
        <dbReference type="ChEBI" id="CHEBI:78907"/>
    </reaction>
    <physiologicalReaction direction="left-to-right" evidence="15">
        <dbReference type="Rhea" id="RHEA:42305"/>
    </physiologicalReaction>
</comment>
<dbReference type="SUPFAM" id="SSF52799">
    <property type="entry name" value="(Phosphotyrosine protein) phosphatases II"/>
    <property type="match status" value="1"/>
</dbReference>
<evidence type="ECO:0000256" key="11">
    <source>
        <dbReference type="ARBA" id="ARBA00024224"/>
    </source>
</evidence>
<dbReference type="InterPro" id="IPR044596">
    <property type="entry name" value="PTPMT1-like"/>
</dbReference>
<dbReference type="GO" id="GO:0004721">
    <property type="term" value="F:phosphoprotein phosphatase activity"/>
    <property type="evidence" value="ECO:0007669"/>
    <property type="project" value="UniProtKB-KW"/>
</dbReference>
<evidence type="ECO:0000256" key="7">
    <source>
        <dbReference type="ARBA" id="ARBA00023136"/>
    </source>
</evidence>
<evidence type="ECO:0000256" key="15">
    <source>
        <dbReference type="ARBA" id="ARBA00052632"/>
    </source>
</evidence>
<dbReference type="GO" id="GO:0005737">
    <property type="term" value="C:cytoplasm"/>
    <property type="evidence" value="ECO:0007669"/>
    <property type="project" value="UniProtKB-ARBA"/>
</dbReference>
<sequence>MIGRILYYPTLAWNVGWCSVTGRPWYNRLDDTVLLGALPLRSIMKTLVEKENVRAMVTMNESYELRYFTPSDKELSDLGVERLHLSTPDITATPTQEQVIQAVEFIHRHRAKQNSVYVHCKAGKTRSTTVAACYLMNRHGWDVETTHAFIKEKRPVIWLRDKQMKTLHTYYASQVKPSSGKEPSR</sequence>
<evidence type="ECO:0000259" key="19">
    <source>
        <dbReference type="PROSITE" id="PS50056"/>
    </source>
</evidence>
<evidence type="ECO:0000256" key="13">
    <source>
        <dbReference type="ARBA" id="ARBA00051818"/>
    </source>
</evidence>
<dbReference type="GO" id="GO:0004439">
    <property type="term" value="F:phosphatidylinositol-4,5-bisphosphate 5-phosphatase activity"/>
    <property type="evidence" value="ECO:0007669"/>
    <property type="project" value="TreeGrafter"/>
</dbReference>
<name>A0A433U8R4_ELYCH</name>
<comment type="caution">
    <text evidence="20">The sequence shown here is derived from an EMBL/GenBank/DDBJ whole genome shotgun (WGS) entry which is preliminary data.</text>
</comment>
<evidence type="ECO:0000256" key="2">
    <source>
        <dbReference type="ARBA" id="ARBA00005189"/>
    </source>
</evidence>
<dbReference type="OrthoDB" id="273181at2759"/>
<keyword evidence="9" id="KW-1208">Phospholipid metabolism</keyword>
<dbReference type="PROSITE" id="PS50054">
    <property type="entry name" value="TYR_PHOSPHATASE_DUAL"/>
    <property type="match status" value="1"/>
</dbReference>
<evidence type="ECO:0000313" key="20">
    <source>
        <dbReference type="EMBL" id="RUS90186.1"/>
    </source>
</evidence>
<dbReference type="PROSITE" id="PS00383">
    <property type="entry name" value="TYR_PHOSPHATASE_1"/>
    <property type="match status" value="1"/>
</dbReference>
<evidence type="ECO:0000256" key="4">
    <source>
        <dbReference type="ARBA" id="ARBA00022801"/>
    </source>
</evidence>
<evidence type="ECO:0000256" key="8">
    <source>
        <dbReference type="ARBA" id="ARBA00023209"/>
    </source>
</evidence>
<evidence type="ECO:0000256" key="14">
    <source>
        <dbReference type="ARBA" id="ARBA00052505"/>
    </source>
</evidence>
<accession>A0A433U8R4</accession>
<dbReference type="PROSITE" id="PS50056">
    <property type="entry name" value="TYR_PHOSPHATASE_2"/>
    <property type="match status" value="1"/>
</dbReference>
<gene>
    <name evidence="20" type="ORF">EGW08_002065</name>
</gene>
<dbReference type="EC" id="3.1.3.27" evidence="11"/>
<dbReference type="InterPro" id="IPR000387">
    <property type="entry name" value="Tyr_Pase_dom"/>
</dbReference>
<comment type="subcellular location">
    <subcellularLocation>
        <location evidence="1">Membrane</location>
    </subcellularLocation>
</comment>
<dbReference type="InterPro" id="IPR000340">
    <property type="entry name" value="Dual-sp_phosphatase_cat-dom"/>
</dbReference>
<dbReference type="InterPro" id="IPR029021">
    <property type="entry name" value="Prot-tyrosine_phosphatase-like"/>
</dbReference>
<dbReference type="EMBL" id="RQTK01000038">
    <property type="protein sequence ID" value="RUS90186.1"/>
    <property type="molecule type" value="Genomic_DNA"/>
</dbReference>
<evidence type="ECO:0000256" key="12">
    <source>
        <dbReference type="ARBA" id="ARBA00050944"/>
    </source>
</evidence>
<evidence type="ECO:0000256" key="1">
    <source>
        <dbReference type="ARBA" id="ARBA00004370"/>
    </source>
</evidence>
<dbReference type="InterPro" id="IPR042165">
    <property type="entry name" value="PTPMT1"/>
</dbReference>
<protein>
    <recommendedName>
        <fullName evidence="17">Phosphatidylglycerophosphatase and protein-tyrosine phosphatase 1</fullName>
        <ecNumber evidence="11">3.1.3.27</ecNumber>
    </recommendedName>
</protein>
<feature type="domain" description="Tyrosine specific protein phosphatases" evidence="19">
    <location>
        <begin position="97"/>
        <end position="165"/>
    </location>
</feature>
<comment type="catalytic activity">
    <reaction evidence="12">
        <text>a 1,2-diacyl-sn-glycero-3-phospho-(1'-sn-glycero-3'-phosphate) + H2O = a 1,2-diacyl-sn-glycero-3-phospho-(1'-sn-glycerol) + phosphate</text>
        <dbReference type="Rhea" id="RHEA:33751"/>
        <dbReference type="ChEBI" id="CHEBI:15377"/>
        <dbReference type="ChEBI" id="CHEBI:43474"/>
        <dbReference type="ChEBI" id="CHEBI:60110"/>
        <dbReference type="ChEBI" id="CHEBI:64716"/>
        <dbReference type="EC" id="3.1.3.27"/>
    </reaction>
    <physiologicalReaction direction="left-to-right" evidence="12">
        <dbReference type="Rhea" id="RHEA:33752"/>
    </physiologicalReaction>
</comment>
<evidence type="ECO:0000256" key="6">
    <source>
        <dbReference type="ARBA" id="ARBA00023098"/>
    </source>
</evidence>
<keyword evidence="4" id="KW-0378">Hydrolase</keyword>
<dbReference type="GO" id="GO:0008654">
    <property type="term" value="P:phospholipid biosynthetic process"/>
    <property type="evidence" value="ECO:0007669"/>
    <property type="project" value="UniProtKB-KW"/>
</dbReference>
<dbReference type="Gene3D" id="3.90.190.10">
    <property type="entry name" value="Protein tyrosine phosphatase superfamily"/>
    <property type="match status" value="1"/>
</dbReference>
<evidence type="ECO:0000256" key="5">
    <source>
        <dbReference type="ARBA" id="ARBA00022912"/>
    </source>
</evidence>
<evidence type="ECO:0000256" key="9">
    <source>
        <dbReference type="ARBA" id="ARBA00023264"/>
    </source>
</evidence>
<comment type="pathway">
    <text evidence="2">Lipid metabolism.</text>
</comment>
<dbReference type="PANTHER" id="PTHR46712:SF1">
    <property type="entry name" value="PHOSPHATIDYLGLYCEROPHOSPHATASE AND PROTEIN-TYROSINE PHOSPHATASE 1"/>
    <property type="match status" value="1"/>
</dbReference>
<comment type="catalytic activity">
    <reaction evidence="13">
        <text>a 1-acyl-2-hexanoyl-sn-glycero-3-phospho-(1D-myo-inositol-5-phosphate) + H2O = a 1-acyl-2-hexanoyl-sn-glycero-3-phospho-(1D-myo-inositol) + phosphate</text>
        <dbReference type="Rhea" id="RHEA:42320"/>
        <dbReference type="ChEBI" id="CHEBI:15377"/>
        <dbReference type="ChEBI" id="CHEBI:43474"/>
        <dbReference type="ChEBI" id="CHEBI:78930"/>
        <dbReference type="ChEBI" id="CHEBI:78931"/>
    </reaction>
    <physiologicalReaction direction="left-to-right" evidence="13">
        <dbReference type="Rhea" id="RHEA:42321"/>
    </physiologicalReaction>
</comment>
<keyword evidence="6" id="KW-0443">Lipid metabolism</keyword>
<dbReference type="InterPro" id="IPR020422">
    <property type="entry name" value="TYR_PHOSPHATASE_DUAL_dom"/>
</dbReference>
<evidence type="ECO:0000259" key="18">
    <source>
        <dbReference type="PROSITE" id="PS50054"/>
    </source>
</evidence>
<comment type="catalytic activity">
    <reaction evidence="16">
        <text>1,2-dioctanoyl-sn-glycero-3-phospho-(1D-myo-inositol-5-phosphate) + H2O = 1,2-dioctanoyl-sn-glycero-3-phospho-(1D-myo-inositol) + phosphate</text>
        <dbReference type="Rhea" id="RHEA:42308"/>
        <dbReference type="ChEBI" id="CHEBI:15377"/>
        <dbReference type="ChEBI" id="CHEBI:43474"/>
        <dbReference type="ChEBI" id="CHEBI:65221"/>
        <dbReference type="ChEBI" id="CHEBI:78911"/>
    </reaction>
    <physiologicalReaction direction="left-to-right" evidence="16">
        <dbReference type="Rhea" id="RHEA:42309"/>
    </physiologicalReaction>
</comment>
<dbReference type="AlphaFoldDB" id="A0A433U8R4"/>
<dbReference type="GO" id="GO:0008962">
    <property type="term" value="F:phosphatidylglycerophosphatase activity"/>
    <property type="evidence" value="ECO:0007669"/>
    <property type="project" value="UniProtKB-EC"/>
</dbReference>
<keyword evidence="5" id="KW-0904">Protein phosphatase</keyword>
<evidence type="ECO:0000256" key="3">
    <source>
        <dbReference type="ARBA" id="ARBA00022516"/>
    </source>
</evidence>
<keyword evidence="8" id="KW-0594">Phospholipid biosynthesis</keyword>
<dbReference type="CDD" id="cd14524">
    <property type="entry name" value="PTPMT1"/>
    <property type="match status" value="1"/>
</dbReference>
<dbReference type="SMART" id="SM00195">
    <property type="entry name" value="DSPc"/>
    <property type="match status" value="1"/>
</dbReference>
<dbReference type="InterPro" id="IPR016130">
    <property type="entry name" value="Tyr_Pase_AS"/>
</dbReference>
<comment type="pathway">
    <text evidence="10">Phospholipid metabolism; phosphatidylglycerol biosynthesis; phosphatidylglycerol from CDP-diacylglycerol: step 2/2.</text>
</comment>
<keyword evidence="21" id="KW-1185">Reference proteome</keyword>
<dbReference type="FunFam" id="3.90.190.10:FF:000060">
    <property type="entry name" value="Phosphatidylglycerophosphatase and protein-tyrosine phosphatase 1"/>
    <property type="match status" value="1"/>
</dbReference>
<evidence type="ECO:0000256" key="10">
    <source>
        <dbReference type="ARBA" id="ARBA00024192"/>
    </source>
</evidence>
<evidence type="ECO:0000256" key="17">
    <source>
        <dbReference type="ARBA" id="ARBA00069309"/>
    </source>
</evidence>
<keyword evidence="3" id="KW-0444">Lipid biosynthesis</keyword>
<organism evidence="20 21">
    <name type="scientific">Elysia chlorotica</name>
    <name type="common">Eastern emerald elysia</name>
    <name type="synonym">Sea slug</name>
    <dbReference type="NCBI Taxonomy" id="188477"/>
    <lineage>
        <taxon>Eukaryota</taxon>
        <taxon>Metazoa</taxon>
        <taxon>Spiralia</taxon>
        <taxon>Lophotrochozoa</taxon>
        <taxon>Mollusca</taxon>
        <taxon>Gastropoda</taxon>
        <taxon>Heterobranchia</taxon>
        <taxon>Euthyneura</taxon>
        <taxon>Panpulmonata</taxon>
        <taxon>Sacoglossa</taxon>
        <taxon>Placobranchoidea</taxon>
        <taxon>Plakobranchidae</taxon>
        <taxon>Elysia</taxon>
    </lineage>
</organism>
<evidence type="ECO:0000313" key="21">
    <source>
        <dbReference type="Proteomes" id="UP000271974"/>
    </source>
</evidence>
<reference evidence="20 21" key="1">
    <citation type="submission" date="2019-01" db="EMBL/GenBank/DDBJ databases">
        <title>A draft genome assembly of the solar-powered sea slug Elysia chlorotica.</title>
        <authorList>
            <person name="Cai H."/>
            <person name="Li Q."/>
            <person name="Fang X."/>
            <person name="Li J."/>
            <person name="Curtis N.E."/>
            <person name="Altenburger A."/>
            <person name="Shibata T."/>
            <person name="Feng M."/>
            <person name="Maeda T."/>
            <person name="Schwartz J.A."/>
            <person name="Shigenobu S."/>
            <person name="Lundholm N."/>
            <person name="Nishiyama T."/>
            <person name="Yang H."/>
            <person name="Hasebe M."/>
            <person name="Li S."/>
            <person name="Pierce S.K."/>
            <person name="Wang J."/>
        </authorList>
    </citation>
    <scope>NUCLEOTIDE SEQUENCE [LARGE SCALE GENOMIC DNA]</scope>
    <source>
        <strain evidence="20">EC2010</strain>
        <tissue evidence="20">Whole organism of an adult</tissue>
    </source>
</reference>
<dbReference type="STRING" id="188477.A0A433U8R4"/>
<comment type="catalytic activity">
    <reaction evidence="14">
        <text>1,2-dibutyryl-sn-glycero-3-phospho-(1D-myo-inositol-5-phosphate) + H2O = 1,2-dibutyryl-sn-glycero-3-phospho-(1D-myo-inositol) + phosphate</text>
        <dbReference type="Rhea" id="RHEA:42584"/>
        <dbReference type="ChEBI" id="CHEBI:15377"/>
        <dbReference type="ChEBI" id="CHEBI:43474"/>
        <dbReference type="ChEBI" id="CHEBI:82605"/>
        <dbReference type="ChEBI" id="CHEBI:82606"/>
    </reaction>
    <physiologicalReaction direction="left-to-right" evidence="14">
        <dbReference type="Rhea" id="RHEA:42585"/>
    </physiologicalReaction>
</comment>
<keyword evidence="7" id="KW-0472">Membrane</keyword>
<evidence type="ECO:0000256" key="16">
    <source>
        <dbReference type="ARBA" id="ARBA00052780"/>
    </source>
</evidence>
<dbReference type="GO" id="GO:0016020">
    <property type="term" value="C:membrane"/>
    <property type="evidence" value="ECO:0007669"/>
    <property type="project" value="UniProtKB-SubCell"/>
</dbReference>
<feature type="domain" description="Tyrosine-protein phosphatase" evidence="18">
    <location>
        <begin position="25"/>
        <end position="176"/>
    </location>
</feature>
<proteinExistence type="predicted"/>
<dbReference type="Proteomes" id="UP000271974">
    <property type="component" value="Unassembled WGS sequence"/>
</dbReference>
<dbReference type="PANTHER" id="PTHR46712">
    <property type="entry name" value="PHOSPHATIDYLGLYCEROPHOSPHATASE AND PROTEIN-TYROSINE PHOSPHATASE 1"/>
    <property type="match status" value="1"/>
</dbReference>
<dbReference type="Pfam" id="PF00782">
    <property type="entry name" value="DSPc"/>
    <property type="match status" value="1"/>
</dbReference>